<dbReference type="Gene3D" id="3.40.30.10">
    <property type="entry name" value="Glutaredoxin"/>
    <property type="match status" value="1"/>
</dbReference>
<feature type="transmembrane region" description="Helical" evidence="1">
    <location>
        <begin position="12"/>
        <end position="36"/>
    </location>
</feature>
<dbReference type="InterPro" id="IPR036249">
    <property type="entry name" value="Thioredoxin-like_sf"/>
</dbReference>
<comment type="caution">
    <text evidence="2">The sequence shown here is derived from an EMBL/GenBank/DDBJ whole genome shotgun (WGS) entry which is preliminary data.</text>
</comment>
<accession>A0A1G2I6W9</accession>
<proteinExistence type="predicted"/>
<keyword evidence="1" id="KW-0472">Membrane</keyword>
<reference evidence="2 3" key="1">
    <citation type="journal article" date="2016" name="Nat. Commun.">
        <title>Thousands of microbial genomes shed light on interconnected biogeochemical processes in an aquifer system.</title>
        <authorList>
            <person name="Anantharaman K."/>
            <person name="Brown C.T."/>
            <person name="Hug L.A."/>
            <person name="Sharon I."/>
            <person name="Castelle C.J."/>
            <person name="Probst A.J."/>
            <person name="Thomas B.C."/>
            <person name="Singh A."/>
            <person name="Wilkins M.J."/>
            <person name="Karaoz U."/>
            <person name="Brodie E.L."/>
            <person name="Williams K.H."/>
            <person name="Hubbard S.S."/>
            <person name="Banfield J.F."/>
        </authorList>
    </citation>
    <scope>NUCLEOTIDE SEQUENCE [LARGE SCALE GENOMIC DNA]</scope>
</reference>
<evidence type="ECO:0000256" key="1">
    <source>
        <dbReference type="SAM" id="Phobius"/>
    </source>
</evidence>
<keyword evidence="1" id="KW-1133">Transmembrane helix</keyword>
<evidence type="ECO:0000313" key="2">
    <source>
        <dbReference type="EMBL" id="OGZ70357.1"/>
    </source>
</evidence>
<dbReference type="EMBL" id="MHOV01000011">
    <property type="protein sequence ID" value="OGZ70357.1"/>
    <property type="molecule type" value="Genomic_DNA"/>
</dbReference>
<name>A0A1G2I6W9_9BACT</name>
<keyword evidence="1" id="KW-0812">Transmembrane</keyword>
<dbReference type="SUPFAM" id="SSF52833">
    <property type="entry name" value="Thioredoxin-like"/>
    <property type="match status" value="1"/>
</dbReference>
<sequence length="145" mass="16513">MLNLKKIKTSKIYKNILPAIIIIFIAVIVFLVLNYISSGFSKILSFLKAPHPYENSIILFYQDNCDHCEKVDNFIRDNKVEEKVAFVRLNVYGSPENINILSDKAQTCGLDVKIIGVPFLWDGKNCILGDVEVINFFKTQIAVKK</sequence>
<dbReference type="AlphaFoldDB" id="A0A1G2I6W9"/>
<evidence type="ECO:0008006" key="4">
    <source>
        <dbReference type="Google" id="ProtNLM"/>
    </source>
</evidence>
<dbReference type="Proteomes" id="UP000179214">
    <property type="component" value="Unassembled WGS sequence"/>
</dbReference>
<protein>
    <recommendedName>
        <fullName evidence="4">Glutaredoxin domain-containing protein</fullName>
    </recommendedName>
</protein>
<organism evidence="2 3">
    <name type="scientific">Candidatus Staskawiczbacteria bacterium RIFCSPHIGHO2_12_FULL_38_11</name>
    <dbReference type="NCBI Taxonomy" id="1802209"/>
    <lineage>
        <taxon>Bacteria</taxon>
        <taxon>Candidatus Staskawicziibacteriota</taxon>
    </lineage>
</organism>
<gene>
    <name evidence="2" type="ORF">A3F47_01055</name>
</gene>
<evidence type="ECO:0000313" key="3">
    <source>
        <dbReference type="Proteomes" id="UP000179214"/>
    </source>
</evidence>